<comment type="caution">
    <text evidence="1">The sequence shown here is derived from an EMBL/GenBank/DDBJ whole genome shotgun (WGS) entry which is preliminary data.</text>
</comment>
<name>A0A0G0TYH6_9BACT</name>
<evidence type="ECO:0000313" key="1">
    <source>
        <dbReference type="EMBL" id="KKR43032.1"/>
    </source>
</evidence>
<gene>
    <name evidence="1" type="ORF">UT78_C0009G0007</name>
</gene>
<reference evidence="1 2" key="1">
    <citation type="journal article" date="2015" name="Nature">
        <title>rRNA introns, odd ribosomes, and small enigmatic genomes across a large radiation of phyla.</title>
        <authorList>
            <person name="Brown C.T."/>
            <person name="Hug L.A."/>
            <person name="Thomas B.C."/>
            <person name="Sharon I."/>
            <person name="Castelle C.J."/>
            <person name="Singh A."/>
            <person name="Wilkins M.J."/>
            <person name="Williams K.H."/>
            <person name="Banfield J.F."/>
        </authorList>
    </citation>
    <scope>NUCLEOTIDE SEQUENCE [LARGE SCALE GENOMIC DNA]</scope>
</reference>
<sequence length="169" mass="19755">MKSIGIILAIISLVVLGWNLLQVNKPNTSMEYSQNIKDFIWEDIKISFQYPEFENWGVKEVSQISKNEYTIFLNYPLGIDFEIIPQIKITVVPEWSLKALRLKKGYITQKKNAMGVLYDIIQVQHNPKMLAFFTEDFGVTITPISTPKEYGFYEEVFFEKIMNTFTIKH</sequence>
<evidence type="ECO:0000313" key="2">
    <source>
        <dbReference type="Proteomes" id="UP000034301"/>
    </source>
</evidence>
<organism evidence="1 2">
    <name type="scientific">Candidatus Nomurabacteria bacterium GW2011_GWF2_40_12</name>
    <dbReference type="NCBI Taxonomy" id="1618776"/>
    <lineage>
        <taxon>Bacteria</taxon>
        <taxon>Candidatus Nomuraibacteriota</taxon>
    </lineage>
</organism>
<protein>
    <submittedName>
        <fullName evidence="1">Uncharacterized protein</fullName>
    </submittedName>
</protein>
<dbReference type="Proteomes" id="UP000034301">
    <property type="component" value="Unassembled WGS sequence"/>
</dbReference>
<accession>A0A0G0TYH6</accession>
<dbReference type="EMBL" id="LBYC01000009">
    <property type="protein sequence ID" value="KKR43032.1"/>
    <property type="molecule type" value="Genomic_DNA"/>
</dbReference>
<dbReference type="AlphaFoldDB" id="A0A0G0TYH6"/>
<proteinExistence type="predicted"/>